<keyword evidence="4" id="KW-0812">Transmembrane</keyword>
<accession>A0A543PB73</accession>
<dbReference type="RefSeq" id="WP_142024110.1">
    <property type="nucleotide sequence ID" value="NZ_VFQE01000001.1"/>
</dbReference>
<dbReference type="OrthoDB" id="5196392at2"/>
<protein>
    <submittedName>
        <fullName evidence="5">Mce-associated membrane protein</fullName>
    </submittedName>
</protein>
<reference evidence="5 6" key="1">
    <citation type="submission" date="2019-06" db="EMBL/GenBank/DDBJ databases">
        <title>Sequencing the genomes of 1000 actinobacteria strains.</title>
        <authorList>
            <person name="Klenk H.-P."/>
        </authorList>
    </citation>
    <scope>NUCLEOTIDE SEQUENCE [LARGE SCALE GENOMIC DNA]</scope>
    <source>
        <strain evidence="5 6">DSM 46837</strain>
    </source>
</reference>
<organism evidence="5 6">
    <name type="scientific">Blastococcus colisei</name>
    <dbReference type="NCBI Taxonomy" id="1564162"/>
    <lineage>
        <taxon>Bacteria</taxon>
        <taxon>Bacillati</taxon>
        <taxon>Actinomycetota</taxon>
        <taxon>Actinomycetes</taxon>
        <taxon>Geodermatophilales</taxon>
        <taxon>Geodermatophilaceae</taxon>
        <taxon>Blastococcus</taxon>
    </lineage>
</organism>
<evidence type="ECO:0000256" key="4">
    <source>
        <dbReference type="SAM" id="Phobius"/>
    </source>
</evidence>
<feature type="region of interest" description="Disordered" evidence="3">
    <location>
        <begin position="1"/>
        <end position="51"/>
    </location>
</feature>
<sequence length="218" mass="23030">MTSEARARARDDEVAVTAAGPGDGPTATTDAVPGPSGDRETAGGAGDDRRDRGRVSLRLAPVLAVLLVLLLGAAAVLWFSRPGGSPVRTGDYAEALQAARSGVVDLTSFDYLTLDDDIEQARRVTTGELRDESVAQLDQRRQEITELQAVVNTEVVGAGVTRADGEDATVLLVIQSTQESAASPQAEVVRYRIEVTLEKSDDRWLLSGIKGTESPGDD</sequence>
<dbReference type="PANTHER" id="PTHR37042:SF4">
    <property type="entry name" value="OUTER MEMBRANE PROTEIN RV1973"/>
    <property type="match status" value="1"/>
</dbReference>
<comment type="caution">
    <text evidence="5">The sequence shown here is derived from an EMBL/GenBank/DDBJ whole genome shotgun (WGS) entry which is preliminary data.</text>
</comment>
<feature type="compositionally biased region" description="Basic and acidic residues" evidence="3">
    <location>
        <begin position="1"/>
        <end position="13"/>
    </location>
</feature>
<dbReference type="EMBL" id="VFQE01000001">
    <property type="protein sequence ID" value="TQN41333.1"/>
    <property type="molecule type" value="Genomic_DNA"/>
</dbReference>
<feature type="compositionally biased region" description="Basic and acidic residues" evidence="3">
    <location>
        <begin position="37"/>
        <end position="51"/>
    </location>
</feature>
<comment type="subcellular location">
    <subcellularLocation>
        <location evidence="1">Membrane</location>
    </subcellularLocation>
</comment>
<dbReference type="Proteomes" id="UP000319865">
    <property type="component" value="Unassembled WGS sequence"/>
</dbReference>
<gene>
    <name evidence="5" type="ORF">FHU33_0700</name>
</gene>
<evidence type="ECO:0000313" key="5">
    <source>
        <dbReference type="EMBL" id="TQN41333.1"/>
    </source>
</evidence>
<keyword evidence="6" id="KW-1185">Reference proteome</keyword>
<feature type="transmembrane region" description="Helical" evidence="4">
    <location>
        <begin position="59"/>
        <end position="79"/>
    </location>
</feature>
<keyword evidence="2 4" id="KW-0472">Membrane</keyword>
<evidence type="ECO:0000256" key="2">
    <source>
        <dbReference type="ARBA" id="ARBA00023136"/>
    </source>
</evidence>
<dbReference type="GO" id="GO:0016020">
    <property type="term" value="C:membrane"/>
    <property type="evidence" value="ECO:0007669"/>
    <property type="project" value="UniProtKB-SubCell"/>
</dbReference>
<dbReference type="PANTHER" id="PTHR37042">
    <property type="entry name" value="OUTER MEMBRANE PROTEIN RV1973"/>
    <property type="match status" value="1"/>
</dbReference>
<evidence type="ECO:0000256" key="3">
    <source>
        <dbReference type="SAM" id="MobiDB-lite"/>
    </source>
</evidence>
<keyword evidence="4" id="KW-1133">Transmembrane helix</keyword>
<evidence type="ECO:0000313" key="6">
    <source>
        <dbReference type="Proteomes" id="UP000319865"/>
    </source>
</evidence>
<dbReference type="AlphaFoldDB" id="A0A543PB73"/>
<evidence type="ECO:0000256" key="1">
    <source>
        <dbReference type="ARBA" id="ARBA00004370"/>
    </source>
</evidence>
<proteinExistence type="predicted"/>
<name>A0A543PB73_9ACTN</name>